<dbReference type="AlphaFoldDB" id="A0A1A8WLV1"/>
<keyword evidence="1" id="KW-1133">Transmembrane helix</keyword>
<reference evidence="3" key="1">
    <citation type="submission" date="2016-05" db="EMBL/GenBank/DDBJ databases">
        <authorList>
            <person name="Naeem Raeece"/>
        </authorList>
    </citation>
    <scope>NUCLEOTIDE SEQUENCE [LARGE SCALE GENOMIC DNA]</scope>
</reference>
<name>A0A1A8WLV1_PLAOA</name>
<gene>
    <name evidence="2" type="ORF">POVCU2_0079490</name>
</gene>
<organism evidence="2 3">
    <name type="scientific">Plasmodium ovale curtisi</name>
    <dbReference type="NCBI Taxonomy" id="864141"/>
    <lineage>
        <taxon>Eukaryota</taxon>
        <taxon>Sar</taxon>
        <taxon>Alveolata</taxon>
        <taxon>Apicomplexa</taxon>
        <taxon>Aconoidasida</taxon>
        <taxon>Haemosporida</taxon>
        <taxon>Plasmodiidae</taxon>
        <taxon>Plasmodium</taxon>
        <taxon>Plasmodium (Plasmodium)</taxon>
    </lineage>
</organism>
<accession>A0A1A8WLV1</accession>
<evidence type="ECO:0000313" key="3">
    <source>
        <dbReference type="Proteomes" id="UP000078560"/>
    </source>
</evidence>
<dbReference type="Proteomes" id="UP000078560">
    <property type="component" value="Unassembled WGS sequence"/>
</dbReference>
<proteinExistence type="predicted"/>
<evidence type="ECO:0000256" key="1">
    <source>
        <dbReference type="SAM" id="Phobius"/>
    </source>
</evidence>
<sequence>MSSHCGCKKTHYTPQNYALDFNIIPLKFDIKDEALVDHIVKIDDPYLQHISLHLVHRYQEGNSNFSKCNILDNKRTACRYLNYWSNYMKDLYTYTGICTKKENLWKSHIHTLWKLLENTYTVRTSTSNEAWCTEYNYGTYNKTPIPINLSIKYNEIVQKYCNPTIPQPSVPICEKYIDVSESPRTPQKDDSPKSDCLCSTESSIIYAQKAQCVSEECIQNCSDSTTFYIALSSGFTLLGTFLILFILYKFTPLISWLNRKRINRKELGSYINEVEEGEILGDYEHMDVHNQNIRNKIFYHSLRH</sequence>
<protein>
    <submittedName>
        <fullName evidence="2">PIR Superfamily Protein</fullName>
    </submittedName>
</protein>
<evidence type="ECO:0000313" key="2">
    <source>
        <dbReference type="EMBL" id="SBS93180.1"/>
    </source>
</evidence>
<keyword evidence="1" id="KW-0472">Membrane</keyword>
<feature type="transmembrane region" description="Helical" evidence="1">
    <location>
        <begin position="227"/>
        <end position="251"/>
    </location>
</feature>
<dbReference type="EMBL" id="FLQU01001481">
    <property type="protein sequence ID" value="SBS93180.1"/>
    <property type="molecule type" value="Genomic_DNA"/>
</dbReference>
<keyword evidence="1" id="KW-0812">Transmembrane</keyword>